<keyword evidence="1" id="KW-0805">Transcription regulation</keyword>
<dbReference type="EMBL" id="CP091430">
    <property type="protein sequence ID" value="UVI29135.1"/>
    <property type="molecule type" value="Genomic_DNA"/>
</dbReference>
<name>A0ABY5S6C4_9BACL</name>
<evidence type="ECO:0000256" key="2">
    <source>
        <dbReference type="ARBA" id="ARBA00023125"/>
    </source>
</evidence>
<proteinExistence type="predicted"/>
<protein>
    <submittedName>
        <fullName evidence="6">AraC family transcriptional regulator</fullName>
    </submittedName>
</protein>
<keyword evidence="4" id="KW-0804">Transcription</keyword>
<dbReference type="PROSITE" id="PS01124">
    <property type="entry name" value="HTH_ARAC_FAMILY_2"/>
    <property type="match status" value="1"/>
</dbReference>
<sequence>MNGEGFARLASHVYWHRKKQFALERDSYPYWTLFAAEEGRFSFAIGPNEGEAGFGDLVLCPPGTSFYRKTLETLSFHFLQFHWESGADNGKTPLWAGKLSVSDTERLSSDFAYLRRLPAYGKDDGAVRSCEEHLLNDLWRMAVMEQVVQINAGLTPTVDSHFQHARDYLLANAYSALSMRNLADAIGLTPVQLTRGFQSAYGMTPTEFVTGLRLDRACRLLEETALSIDRIAHMCGYENGFYLSRLFSRKKGISPSIYRQNRRV</sequence>
<evidence type="ECO:0000259" key="5">
    <source>
        <dbReference type="PROSITE" id="PS01124"/>
    </source>
</evidence>
<dbReference type="PANTHER" id="PTHR46796">
    <property type="entry name" value="HTH-TYPE TRANSCRIPTIONAL ACTIVATOR RHAS-RELATED"/>
    <property type="match status" value="1"/>
</dbReference>
<dbReference type="InterPro" id="IPR037923">
    <property type="entry name" value="HTH-like"/>
</dbReference>
<evidence type="ECO:0000256" key="1">
    <source>
        <dbReference type="ARBA" id="ARBA00023015"/>
    </source>
</evidence>
<dbReference type="Proteomes" id="UP001057877">
    <property type="component" value="Chromosome"/>
</dbReference>
<evidence type="ECO:0000256" key="4">
    <source>
        <dbReference type="ARBA" id="ARBA00023163"/>
    </source>
</evidence>
<dbReference type="InterPro" id="IPR009057">
    <property type="entry name" value="Homeodomain-like_sf"/>
</dbReference>
<evidence type="ECO:0000256" key="3">
    <source>
        <dbReference type="ARBA" id="ARBA00023159"/>
    </source>
</evidence>
<keyword evidence="3" id="KW-0010">Activator</keyword>
<dbReference type="SUPFAM" id="SSF46689">
    <property type="entry name" value="Homeodomain-like"/>
    <property type="match status" value="2"/>
</dbReference>
<dbReference type="Gene3D" id="1.10.10.60">
    <property type="entry name" value="Homeodomain-like"/>
    <property type="match status" value="2"/>
</dbReference>
<keyword evidence="7" id="KW-1185">Reference proteome</keyword>
<dbReference type="SMART" id="SM00342">
    <property type="entry name" value="HTH_ARAC"/>
    <property type="match status" value="1"/>
</dbReference>
<dbReference type="InterPro" id="IPR018062">
    <property type="entry name" value="HTH_AraC-typ_CS"/>
</dbReference>
<dbReference type="SUPFAM" id="SSF51215">
    <property type="entry name" value="Regulatory protein AraC"/>
    <property type="match status" value="1"/>
</dbReference>
<organism evidence="6 7">
    <name type="scientific">Paenibacillus spongiae</name>
    <dbReference type="NCBI Taxonomy" id="2909671"/>
    <lineage>
        <taxon>Bacteria</taxon>
        <taxon>Bacillati</taxon>
        <taxon>Bacillota</taxon>
        <taxon>Bacilli</taxon>
        <taxon>Bacillales</taxon>
        <taxon>Paenibacillaceae</taxon>
        <taxon>Paenibacillus</taxon>
    </lineage>
</organism>
<keyword evidence="2" id="KW-0238">DNA-binding</keyword>
<dbReference type="InterPro" id="IPR050204">
    <property type="entry name" value="AraC_XylS_family_regulators"/>
</dbReference>
<evidence type="ECO:0000313" key="7">
    <source>
        <dbReference type="Proteomes" id="UP001057877"/>
    </source>
</evidence>
<dbReference type="Pfam" id="PF12833">
    <property type="entry name" value="HTH_18"/>
    <property type="match status" value="1"/>
</dbReference>
<accession>A0ABY5S6C4</accession>
<dbReference type="PROSITE" id="PS00041">
    <property type="entry name" value="HTH_ARAC_FAMILY_1"/>
    <property type="match status" value="1"/>
</dbReference>
<dbReference type="RefSeq" id="WP_258385224.1">
    <property type="nucleotide sequence ID" value="NZ_CP091430.1"/>
</dbReference>
<evidence type="ECO:0000313" key="6">
    <source>
        <dbReference type="EMBL" id="UVI29135.1"/>
    </source>
</evidence>
<reference evidence="6" key="1">
    <citation type="submission" date="2022-01" db="EMBL/GenBank/DDBJ databases">
        <title>Paenibacillus spongiae sp. nov., isolated from marine sponge.</title>
        <authorList>
            <person name="Li Z."/>
            <person name="Zhang M."/>
        </authorList>
    </citation>
    <scope>NUCLEOTIDE SEQUENCE</scope>
    <source>
        <strain evidence="6">PHS-Z3</strain>
    </source>
</reference>
<dbReference type="InterPro" id="IPR018060">
    <property type="entry name" value="HTH_AraC"/>
</dbReference>
<gene>
    <name evidence="6" type="ORF">L1F29_27470</name>
</gene>
<feature type="domain" description="HTH araC/xylS-type" evidence="5">
    <location>
        <begin position="163"/>
        <end position="261"/>
    </location>
</feature>